<evidence type="ECO:0000313" key="5">
    <source>
        <dbReference type="Proteomes" id="UP000028302"/>
    </source>
</evidence>
<keyword evidence="2" id="KW-0808">Transferase</keyword>
<keyword evidence="1" id="KW-0489">Methyltransferase</keyword>
<dbReference type="GO" id="GO:0008168">
    <property type="term" value="F:methyltransferase activity"/>
    <property type="evidence" value="ECO:0007669"/>
    <property type="project" value="UniProtKB-KW"/>
</dbReference>
<comment type="caution">
    <text evidence="4">The sequence shown here is derived from an EMBL/GenBank/DDBJ whole genome shotgun (WGS) entry which is preliminary data.</text>
</comment>
<evidence type="ECO:0000259" key="3">
    <source>
        <dbReference type="Pfam" id="PF10017"/>
    </source>
</evidence>
<organism evidence="4 5">
    <name type="scientific">Salinisphaera hydrothermalis (strain C41B8)</name>
    <dbReference type="NCBI Taxonomy" id="1304275"/>
    <lineage>
        <taxon>Bacteria</taxon>
        <taxon>Pseudomonadati</taxon>
        <taxon>Pseudomonadota</taxon>
        <taxon>Gammaproteobacteria</taxon>
        <taxon>Salinisphaerales</taxon>
        <taxon>Salinisphaeraceae</taxon>
        <taxon>Salinisphaera</taxon>
    </lineage>
</organism>
<dbReference type="Pfam" id="PF10017">
    <property type="entry name" value="Methyltransf_33"/>
    <property type="match status" value="1"/>
</dbReference>
<name>A0A084IH19_SALHC</name>
<dbReference type="Gene3D" id="3.40.50.150">
    <property type="entry name" value="Vaccinia Virus protein VP39"/>
    <property type="match status" value="1"/>
</dbReference>
<dbReference type="InterPro" id="IPR051128">
    <property type="entry name" value="EgtD_Methyltrsf_superfamily"/>
</dbReference>
<protein>
    <recommendedName>
        <fullName evidence="3">Histidine-specific methyltransferase SAM-dependent domain-containing protein</fullName>
    </recommendedName>
</protein>
<dbReference type="InterPro" id="IPR019257">
    <property type="entry name" value="MeTrfase_dom"/>
</dbReference>
<dbReference type="NCBIfam" id="TIGR03438">
    <property type="entry name" value="egtD_ergothio"/>
    <property type="match status" value="1"/>
</dbReference>
<evidence type="ECO:0000256" key="1">
    <source>
        <dbReference type="ARBA" id="ARBA00022603"/>
    </source>
</evidence>
<gene>
    <name evidence="4" type="ORF">C41B8_17264</name>
</gene>
<dbReference type="InterPro" id="IPR017804">
    <property type="entry name" value="MeTrfase_EgtD-like"/>
</dbReference>
<dbReference type="PANTHER" id="PTHR43397">
    <property type="entry name" value="ERGOTHIONEINE BIOSYNTHESIS PROTEIN 1"/>
    <property type="match status" value="1"/>
</dbReference>
<dbReference type="eggNOG" id="COG4301">
    <property type="taxonomic scope" value="Bacteria"/>
</dbReference>
<dbReference type="PIRSF" id="PIRSF018005">
    <property type="entry name" value="UCP018005"/>
    <property type="match status" value="1"/>
</dbReference>
<feature type="domain" description="Histidine-specific methyltransferase SAM-dependent" evidence="3">
    <location>
        <begin position="18"/>
        <end position="321"/>
    </location>
</feature>
<dbReference type="PANTHER" id="PTHR43397:SF1">
    <property type="entry name" value="ERGOTHIONEINE BIOSYNTHESIS PROTEIN 1"/>
    <property type="match status" value="1"/>
</dbReference>
<proteinExistence type="predicted"/>
<reference evidence="4 5" key="1">
    <citation type="submission" date="2013-03" db="EMBL/GenBank/DDBJ databases">
        <title>Salinisphaera hydrothermalis C41B8 Genome Sequencing.</title>
        <authorList>
            <person name="Li C."/>
            <person name="Lai Q."/>
            <person name="Shao Z."/>
        </authorList>
    </citation>
    <scope>NUCLEOTIDE SEQUENCE [LARGE SCALE GENOMIC DNA]</scope>
    <source>
        <strain evidence="4 5">C41B8</strain>
    </source>
</reference>
<dbReference type="AlphaFoldDB" id="A0A084IH19"/>
<dbReference type="InterPro" id="IPR035094">
    <property type="entry name" value="EgtD"/>
</dbReference>
<dbReference type="EMBL" id="APNK01000043">
    <property type="protein sequence ID" value="KEZ76003.1"/>
    <property type="molecule type" value="Genomic_DNA"/>
</dbReference>
<dbReference type="Proteomes" id="UP000028302">
    <property type="component" value="Unassembled WGS sequence"/>
</dbReference>
<dbReference type="PATRIC" id="fig|1304275.5.peg.3535"/>
<accession>A0A084IH19</accession>
<dbReference type="InterPro" id="IPR029063">
    <property type="entry name" value="SAM-dependent_MTases_sf"/>
</dbReference>
<evidence type="ECO:0000313" key="4">
    <source>
        <dbReference type="EMBL" id="KEZ76003.1"/>
    </source>
</evidence>
<evidence type="ECO:0000256" key="2">
    <source>
        <dbReference type="ARBA" id="ARBA00022679"/>
    </source>
</evidence>
<keyword evidence="5" id="KW-1185">Reference proteome</keyword>
<sequence length="324" mass="35687">MRLAHHRVAPERRVPDLAEDARAGLLAPPRSMPPKYFYDERGSRLFEAICDTPEYYPTRAEAALLTDVSERVIADIRPAHVVELGSGNSHKTRHLFAACERLGIHPRYWPFEVSPQIMLDSAAALIADYDWLHVEAMSGDYTAGLGNLPLPGDGGRRLILFLGGTIGNFEPAQADAFLAEIVSLMAPGDALLLGLDRVKDVATLEAAYDDAAGYTAAFNKNLINVINRELGGDMPVAGYRHRAVFDRTLSRIEMRLVAEYAHRVRLEALGADFEIAAGEEILTEISRKFSQEAITGLLGRAGLRQTAHYPYGDDQYSLVLAVRD</sequence>
<dbReference type="GO" id="GO:0032259">
    <property type="term" value="P:methylation"/>
    <property type="evidence" value="ECO:0007669"/>
    <property type="project" value="UniProtKB-KW"/>
</dbReference>
<dbReference type="SUPFAM" id="SSF53335">
    <property type="entry name" value="S-adenosyl-L-methionine-dependent methyltransferases"/>
    <property type="match status" value="1"/>
</dbReference>
<dbReference type="STRING" id="1304275.C41B8_17264"/>